<evidence type="ECO:0000256" key="17">
    <source>
        <dbReference type="PROSITE-ProRule" id="PRU00169"/>
    </source>
</evidence>
<dbReference type="SUPFAM" id="SSF158472">
    <property type="entry name" value="HAMP domain-like"/>
    <property type="match status" value="1"/>
</dbReference>
<dbReference type="InterPro" id="IPR035965">
    <property type="entry name" value="PAS-like_dom_sf"/>
</dbReference>
<dbReference type="EC" id="2.7.13.3" evidence="3"/>
<evidence type="ECO:0000256" key="8">
    <source>
        <dbReference type="ARBA" id="ARBA00022741"/>
    </source>
</evidence>
<evidence type="ECO:0000256" key="14">
    <source>
        <dbReference type="ARBA" id="ARBA00064003"/>
    </source>
</evidence>
<dbReference type="InterPro" id="IPR008207">
    <property type="entry name" value="Sig_transdc_His_kin_Hpt_dom"/>
</dbReference>
<comment type="subunit">
    <text evidence="14">At low DSF concentrations, interacts with RpfF.</text>
</comment>
<keyword evidence="5 17" id="KW-0597">Phosphoprotein</keyword>
<dbReference type="SUPFAM" id="SSF47226">
    <property type="entry name" value="Histidine-containing phosphotransfer domain, HPT domain"/>
    <property type="match status" value="1"/>
</dbReference>
<dbReference type="SMART" id="SM00304">
    <property type="entry name" value="HAMP"/>
    <property type="match status" value="1"/>
</dbReference>
<evidence type="ECO:0000256" key="15">
    <source>
        <dbReference type="ARBA" id="ARBA00068150"/>
    </source>
</evidence>
<dbReference type="AlphaFoldDB" id="A0A1F6H0I0"/>
<dbReference type="Gene3D" id="3.30.565.10">
    <property type="entry name" value="Histidine kinase-like ATPase, C-terminal domain"/>
    <property type="match status" value="1"/>
</dbReference>
<feature type="domain" description="PAC" evidence="22">
    <location>
        <begin position="461"/>
        <end position="511"/>
    </location>
</feature>
<feature type="domain" description="Response regulatory" evidence="20">
    <location>
        <begin position="914"/>
        <end position="1033"/>
    </location>
</feature>
<dbReference type="Gene3D" id="1.10.287.130">
    <property type="match status" value="1"/>
</dbReference>
<dbReference type="InterPro" id="IPR001789">
    <property type="entry name" value="Sig_transdc_resp-reg_receiver"/>
</dbReference>
<dbReference type="FunFam" id="3.30.565.10:FF:000010">
    <property type="entry name" value="Sensor histidine kinase RcsC"/>
    <property type="match status" value="1"/>
</dbReference>
<evidence type="ECO:0000256" key="18">
    <source>
        <dbReference type="SAM" id="Phobius"/>
    </source>
</evidence>
<keyword evidence="7 18" id="KW-0812">Transmembrane</keyword>
<dbReference type="SMART" id="SM00091">
    <property type="entry name" value="PAS"/>
    <property type="match status" value="1"/>
</dbReference>
<dbReference type="CDD" id="cd17546">
    <property type="entry name" value="REC_hyHK_CKI1_RcsC-like"/>
    <property type="match status" value="2"/>
</dbReference>
<dbReference type="Pfam" id="PF00989">
    <property type="entry name" value="PAS"/>
    <property type="match status" value="1"/>
</dbReference>
<sequence>MSELKRTSLRHQLLVSHLSLAGLGVALLMVTLMTTIWLRSSTHKLALISQPRMEALDHIDRGIYQSAANLQNYIADPKHQFRVDRNQVWRNMVFPALQQLQELTGNHDPRIVPRLERLVELLAKLHSLQAQIEDLAHRPENRPAQMGYDANGLAWVEKISRRAGELATQERRSGRTELARQLNLFYHDFEKIHLRMQAFLEQGRPQQAKEIDQNFVQATVLLSQATKMGNPALAAQLETLALDLDRYLEVCQEVMQERQRITWDQTRYLQEFHLRPLQVDLTAEIAALDQILADEIQADAAEGTLVSTASLVLTSLLILVMVVGAVVISLRRSAAITKPLLGLAKASKAFSNGELGGDIVVESNDELGDLTQTFNQMKNSLVESYGRYRAIVDSAVDGIVTLDPQGTIESFNKAAERIFGYQESEVLGKNVSLLMPQSEADFHDENLLNYLKTGQKMTLGKGREVNILHKSGELRPAYIAISETRFGEEMIFTGLIRDIREQKAMEQNLIQTKEEAQVANKLKSSFLANISHEIRTPMNGILGMTELALETDLMPNQKRYIQAANGGAKALLKLLNDILDLSKMEGSHMELESLDFSLERLLEDTMETLSLDAQKKGLDFILSIDPLVPSQINGDPTRIRQILVNLIGNAIKFTHEGEVVIRLSLKEKNENNLTLFFNIKDTGIGIPQDRIARVFESFTQTDGSTTRKYGGTGLGTTIAKQLVELMGGTIWIESVVGKGTQFLFTLKVKEIEGQVPVQVTQVQDLSIRQVLVIDDNPSNLTNFRDILGSWNLIPSLADGASAARAVLERRTQPFDLLVVDVQMPETDGITLVREIKTNPLHRFTPVIFLFSFITPQHQAALANLGEPLFLFKPVKREELKERLFEADQRVNPVAFLPQPTTDQNRVRNFALCRKVLVAEDDGTNRLLMQTRLKSKKMQVSLAKNGLEAVELYQKRDFDLVLMDLQMPEMDGFEAARAIRQLEAQTGKQRVPILALSGADEKEIAQAIQEAGMDGGSPKPLDFEKLYNQIEVLFGRLEPAPEVELTPQAEMAELELPGLELAKGLSRWGDSQKSYLNALFYFAKSQQDTASRLAKFKFPPEPAQIASLAHKLKGAAGNIAATDLAQAASILEEAAKSLSPEAYGLLSDKVIEELQRVLRSIEELGQIYRQTDRVLPAGPLQLEEAKDKLEELRPFVARGEAIHAERLAQELQFFLGAHPAGALVSEVIEEIDNFDFEKALSNLEEVARTLEKEDVK</sequence>
<keyword evidence="8" id="KW-0547">Nucleotide-binding</keyword>
<proteinExistence type="predicted"/>
<evidence type="ECO:0000313" key="25">
    <source>
        <dbReference type="EMBL" id="OGH03842.1"/>
    </source>
</evidence>
<protein>
    <recommendedName>
        <fullName evidence="15">Sensory/regulatory protein RpfC</fullName>
        <ecNumber evidence="3">2.7.13.3</ecNumber>
    </recommendedName>
</protein>
<dbReference type="InterPro" id="IPR036641">
    <property type="entry name" value="HPT_dom_sf"/>
</dbReference>
<evidence type="ECO:0000256" key="9">
    <source>
        <dbReference type="ARBA" id="ARBA00022777"/>
    </source>
</evidence>
<dbReference type="Gene3D" id="1.20.120.160">
    <property type="entry name" value="HPT domain"/>
    <property type="match status" value="1"/>
</dbReference>
<dbReference type="SUPFAM" id="SSF55874">
    <property type="entry name" value="ATPase domain of HSP90 chaperone/DNA topoisomerase II/histidine kinase"/>
    <property type="match status" value="1"/>
</dbReference>
<dbReference type="InterPro" id="IPR036890">
    <property type="entry name" value="HATPase_C_sf"/>
</dbReference>
<dbReference type="SMART" id="SM00388">
    <property type="entry name" value="HisKA"/>
    <property type="match status" value="1"/>
</dbReference>
<reference evidence="25 26" key="1">
    <citation type="journal article" date="2016" name="Nat. Commun.">
        <title>Thousands of microbial genomes shed light on interconnected biogeochemical processes in an aquifer system.</title>
        <authorList>
            <person name="Anantharaman K."/>
            <person name="Brown C.T."/>
            <person name="Hug L.A."/>
            <person name="Sharon I."/>
            <person name="Castelle C.J."/>
            <person name="Probst A.J."/>
            <person name="Thomas B.C."/>
            <person name="Singh A."/>
            <person name="Wilkins M.J."/>
            <person name="Karaoz U."/>
            <person name="Brodie E.L."/>
            <person name="Williams K.H."/>
            <person name="Hubbard S.S."/>
            <person name="Banfield J.F."/>
        </authorList>
    </citation>
    <scope>NUCLEOTIDE SEQUENCE [LARGE SCALE GENOMIC DNA]</scope>
</reference>
<feature type="transmembrane region" description="Helical" evidence="18">
    <location>
        <begin position="20"/>
        <end position="38"/>
    </location>
</feature>
<evidence type="ECO:0000256" key="11">
    <source>
        <dbReference type="ARBA" id="ARBA00022989"/>
    </source>
</evidence>
<keyword evidence="12" id="KW-0902">Two-component regulatory system</keyword>
<dbReference type="InterPro" id="IPR036097">
    <property type="entry name" value="HisK_dim/P_sf"/>
</dbReference>
<comment type="caution">
    <text evidence="25">The sequence shown here is derived from an EMBL/GenBank/DDBJ whole genome shotgun (WGS) entry which is preliminary data.</text>
</comment>
<keyword evidence="9" id="KW-0418">Kinase</keyword>
<dbReference type="Pfam" id="PF01627">
    <property type="entry name" value="Hpt"/>
    <property type="match status" value="1"/>
</dbReference>
<dbReference type="GO" id="GO:0005524">
    <property type="term" value="F:ATP binding"/>
    <property type="evidence" value="ECO:0007669"/>
    <property type="project" value="UniProtKB-KW"/>
</dbReference>
<evidence type="ECO:0000256" key="10">
    <source>
        <dbReference type="ARBA" id="ARBA00022840"/>
    </source>
</evidence>
<dbReference type="Pfam" id="PF00512">
    <property type="entry name" value="HisKA"/>
    <property type="match status" value="1"/>
</dbReference>
<comment type="subcellular location">
    <subcellularLocation>
        <location evidence="2">Cell membrane</location>
        <topology evidence="2">Multi-pass membrane protein</topology>
    </subcellularLocation>
</comment>
<dbReference type="InterPro" id="IPR000014">
    <property type="entry name" value="PAS"/>
</dbReference>
<evidence type="ECO:0000256" key="16">
    <source>
        <dbReference type="PROSITE-ProRule" id="PRU00110"/>
    </source>
</evidence>
<dbReference type="SUPFAM" id="SSF47384">
    <property type="entry name" value="Homodimeric domain of signal transducing histidine kinase"/>
    <property type="match status" value="1"/>
</dbReference>
<dbReference type="InterPro" id="IPR003661">
    <property type="entry name" value="HisK_dim/P_dom"/>
</dbReference>
<evidence type="ECO:0000256" key="2">
    <source>
        <dbReference type="ARBA" id="ARBA00004651"/>
    </source>
</evidence>
<dbReference type="GO" id="GO:0005886">
    <property type="term" value="C:plasma membrane"/>
    <property type="evidence" value="ECO:0007669"/>
    <property type="project" value="UniProtKB-SubCell"/>
</dbReference>
<feature type="domain" description="Histidine kinase" evidence="19">
    <location>
        <begin position="529"/>
        <end position="750"/>
    </location>
</feature>
<dbReference type="CDD" id="cd06225">
    <property type="entry name" value="HAMP"/>
    <property type="match status" value="1"/>
</dbReference>
<dbReference type="InterPro" id="IPR000700">
    <property type="entry name" value="PAS-assoc_C"/>
</dbReference>
<dbReference type="SMART" id="SM00387">
    <property type="entry name" value="HATPase_c"/>
    <property type="match status" value="1"/>
</dbReference>
<feature type="modified residue" description="4-aspartylphosphate" evidence="17">
    <location>
        <position position="963"/>
    </location>
</feature>
<organism evidence="25 26">
    <name type="scientific">Candidatus Lambdaproteobacteria bacterium RIFOXYD2_FULL_56_26</name>
    <dbReference type="NCBI Taxonomy" id="1817773"/>
    <lineage>
        <taxon>Bacteria</taxon>
        <taxon>Pseudomonadati</taxon>
        <taxon>Pseudomonadota</taxon>
        <taxon>Candidatus Lambdaproteobacteria</taxon>
    </lineage>
</organism>
<dbReference type="Gene3D" id="6.10.340.10">
    <property type="match status" value="1"/>
</dbReference>
<evidence type="ECO:0000256" key="3">
    <source>
        <dbReference type="ARBA" id="ARBA00012438"/>
    </source>
</evidence>
<evidence type="ECO:0000256" key="13">
    <source>
        <dbReference type="ARBA" id="ARBA00023136"/>
    </source>
</evidence>
<keyword evidence="6" id="KW-0808">Transferase</keyword>
<dbReference type="SMART" id="SM00448">
    <property type="entry name" value="REC"/>
    <property type="match status" value="2"/>
</dbReference>
<feature type="domain" description="PAS" evidence="21">
    <location>
        <begin position="384"/>
        <end position="454"/>
    </location>
</feature>
<dbReference type="InterPro" id="IPR005467">
    <property type="entry name" value="His_kinase_dom"/>
</dbReference>
<dbReference type="PROSITE" id="PS50109">
    <property type="entry name" value="HIS_KIN"/>
    <property type="match status" value="1"/>
</dbReference>
<dbReference type="SUPFAM" id="SSF52172">
    <property type="entry name" value="CheY-like"/>
    <property type="match status" value="2"/>
</dbReference>
<dbReference type="EMBL" id="MFNF01000011">
    <property type="protein sequence ID" value="OGH03842.1"/>
    <property type="molecule type" value="Genomic_DNA"/>
</dbReference>
<dbReference type="PANTHER" id="PTHR45339">
    <property type="entry name" value="HYBRID SIGNAL TRANSDUCTION HISTIDINE KINASE J"/>
    <property type="match status" value="1"/>
</dbReference>
<feature type="modified residue" description="4-aspartylphosphate" evidence="17">
    <location>
        <position position="820"/>
    </location>
</feature>
<dbReference type="Gene3D" id="3.40.50.2300">
    <property type="match status" value="2"/>
</dbReference>
<dbReference type="InterPro" id="IPR011006">
    <property type="entry name" value="CheY-like_superfamily"/>
</dbReference>
<dbReference type="PROSITE" id="PS50885">
    <property type="entry name" value="HAMP"/>
    <property type="match status" value="1"/>
</dbReference>
<evidence type="ECO:0000259" key="19">
    <source>
        <dbReference type="PROSITE" id="PS50109"/>
    </source>
</evidence>
<accession>A0A1F6H0I0</accession>
<evidence type="ECO:0000256" key="7">
    <source>
        <dbReference type="ARBA" id="ARBA00022692"/>
    </source>
</evidence>
<keyword evidence="10" id="KW-0067">ATP-binding</keyword>
<gene>
    <name evidence="25" type="ORF">A2557_11930</name>
</gene>
<dbReference type="PRINTS" id="PR00344">
    <property type="entry name" value="BCTRLSENSOR"/>
</dbReference>
<dbReference type="PANTHER" id="PTHR45339:SF1">
    <property type="entry name" value="HYBRID SIGNAL TRANSDUCTION HISTIDINE KINASE J"/>
    <property type="match status" value="1"/>
</dbReference>
<dbReference type="Pfam" id="PF00672">
    <property type="entry name" value="HAMP"/>
    <property type="match status" value="1"/>
</dbReference>
<evidence type="ECO:0000259" key="24">
    <source>
        <dbReference type="PROSITE" id="PS50894"/>
    </source>
</evidence>
<evidence type="ECO:0000259" key="22">
    <source>
        <dbReference type="PROSITE" id="PS50113"/>
    </source>
</evidence>
<keyword evidence="13 18" id="KW-0472">Membrane</keyword>
<dbReference type="CDD" id="cd16922">
    <property type="entry name" value="HATPase_EvgS-ArcB-TorS-like"/>
    <property type="match status" value="1"/>
</dbReference>
<dbReference type="FunFam" id="1.10.287.130:FF:000002">
    <property type="entry name" value="Two-component osmosensing histidine kinase"/>
    <property type="match status" value="1"/>
</dbReference>
<dbReference type="GO" id="GO:0006355">
    <property type="term" value="P:regulation of DNA-templated transcription"/>
    <property type="evidence" value="ECO:0007669"/>
    <property type="project" value="InterPro"/>
</dbReference>
<evidence type="ECO:0000259" key="20">
    <source>
        <dbReference type="PROSITE" id="PS50110"/>
    </source>
</evidence>
<dbReference type="CDD" id="cd00130">
    <property type="entry name" value="PAS"/>
    <property type="match status" value="1"/>
</dbReference>
<keyword evidence="4" id="KW-1003">Cell membrane</keyword>
<evidence type="ECO:0000256" key="12">
    <source>
        <dbReference type="ARBA" id="ARBA00023012"/>
    </source>
</evidence>
<feature type="domain" description="Response regulatory" evidence="20">
    <location>
        <begin position="769"/>
        <end position="887"/>
    </location>
</feature>
<dbReference type="PROSITE" id="PS50894">
    <property type="entry name" value="HPT"/>
    <property type="match status" value="1"/>
</dbReference>
<feature type="modified residue" description="Phosphohistidine" evidence="16">
    <location>
        <position position="1109"/>
    </location>
</feature>
<dbReference type="Gene3D" id="3.30.450.20">
    <property type="entry name" value="PAS domain"/>
    <property type="match status" value="1"/>
</dbReference>
<evidence type="ECO:0000259" key="23">
    <source>
        <dbReference type="PROSITE" id="PS50885"/>
    </source>
</evidence>
<evidence type="ECO:0000256" key="4">
    <source>
        <dbReference type="ARBA" id="ARBA00022475"/>
    </source>
</evidence>
<name>A0A1F6H0I0_9PROT</name>
<comment type="catalytic activity">
    <reaction evidence="1">
        <text>ATP + protein L-histidine = ADP + protein N-phospho-L-histidine.</text>
        <dbReference type="EC" id="2.7.13.3"/>
    </reaction>
</comment>
<feature type="domain" description="HPt" evidence="24">
    <location>
        <begin position="1070"/>
        <end position="1167"/>
    </location>
</feature>
<dbReference type="InterPro" id="IPR003660">
    <property type="entry name" value="HAMP_dom"/>
</dbReference>
<evidence type="ECO:0000256" key="1">
    <source>
        <dbReference type="ARBA" id="ARBA00000085"/>
    </source>
</evidence>
<dbReference type="PROSITE" id="PS50113">
    <property type="entry name" value="PAC"/>
    <property type="match status" value="1"/>
</dbReference>
<evidence type="ECO:0000256" key="6">
    <source>
        <dbReference type="ARBA" id="ARBA00022679"/>
    </source>
</evidence>
<dbReference type="Pfam" id="PF02518">
    <property type="entry name" value="HATPase_c"/>
    <property type="match status" value="1"/>
</dbReference>
<dbReference type="InterPro" id="IPR013767">
    <property type="entry name" value="PAS_fold"/>
</dbReference>
<dbReference type="NCBIfam" id="TIGR00229">
    <property type="entry name" value="sensory_box"/>
    <property type="match status" value="1"/>
</dbReference>
<feature type="domain" description="HAMP" evidence="23">
    <location>
        <begin position="334"/>
        <end position="386"/>
    </location>
</feature>
<dbReference type="CDD" id="cd00082">
    <property type="entry name" value="HisKA"/>
    <property type="match status" value="1"/>
</dbReference>
<keyword evidence="11 18" id="KW-1133">Transmembrane helix</keyword>
<dbReference type="Proteomes" id="UP000177583">
    <property type="component" value="Unassembled WGS sequence"/>
</dbReference>
<evidence type="ECO:0000259" key="21">
    <source>
        <dbReference type="PROSITE" id="PS50112"/>
    </source>
</evidence>
<dbReference type="InterPro" id="IPR004358">
    <property type="entry name" value="Sig_transdc_His_kin-like_C"/>
</dbReference>
<dbReference type="PROSITE" id="PS50112">
    <property type="entry name" value="PAS"/>
    <property type="match status" value="1"/>
</dbReference>
<dbReference type="Pfam" id="PF00072">
    <property type="entry name" value="Response_reg"/>
    <property type="match status" value="2"/>
</dbReference>
<dbReference type="SUPFAM" id="SSF55785">
    <property type="entry name" value="PYP-like sensor domain (PAS domain)"/>
    <property type="match status" value="1"/>
</dbReference>
<dbReference type="PROSITE" id="PS50110">
    <property type="entry name" value="RESPONSE_REGULATORY"/>
    <property type="match status" value="2"/>
</dbReference>
<evidence type="ECO:0000313" key="26">
    <source>
        <dbReference type="Proteomes" id="UP000177583"/>
    </source>
</evidence>
<evidence type="ECO:0000256" key="5">
    <source>
        <dbReference type="ARBA" id="ARBA00022553"/>
    </source>
</evidence>
<dbReference type="GO" id="GO:0000155">
    <property type="term" value="F:phosphorelay sensor kinase activity"/>
    <property type="evidence" value="ECO:0007669"/>
    <property type="project" value="InterPro"/>
</dbReference>
<dbReference type="InterPro" id="IPR003594">
    <property type="entry name" value="HATPase_dom"/>
</dbReference>